<dbReference type="SUPFAM" id="SSF51905">
    <property type="entry name" value="FAD/NAD(P)-binding domain"/>
    <property type="match status" value="1"/>
</dbReference>
<evidence type="ECO:0000256" key="8">
    <source>
        <dbReference type="ARBA" id="ARBA00022723"/>
    </source>
</evidence>
<dbReference type="GO" id="GO:0016668">
    <property type="term" value="F:oxidoreductase activity, acting on a sulfur group of donors, NAD(P) as acceptor"/>
    <property type="evidence" value="ECO:0007669"/>
    <property type="project" value="InterPro"/>
</dbReference>
<keyword evidence="7 17" id="KW-0285">Flavoprotein</keyword>
<dbReference type="STRING" id="1293036.GCA_001315825_01186"/>
<accession>A0A2U9IX19</accession>
<reference evidence="21" key="3">
    <citation type="submission" date="2020-03" db="EMBL/GenBank/DDBJ databases">
        <title>Sequencing and Assembly of Multiple Reported Metal-Biooxidizing Members of the Extremely Thermoacidophilic Archaeal Family Sulfolobaceae.</title>
        <authorList>
            <person name="Counts J.A."/>
            <person name="Kelly R.M."/>
        </authorList>
    </citation>
    <scope>NUCLEOTIDE SEQUENCE [LARGE SCALE GENOMIC DNA]</scope>
    <source>
        <strain evidence="21">HO1-1</strain>
    </source>
</reference>
<dbReference type="GO" id="GO:0016152">
    <property type="term" value="F:mercury (II) reductase (NADP+) activity"/>
    <property type="evidence" value="ECO:0007669"/>
    <property type="project" value="UniProtKB-EC"/>
</dbReference>
<evidence type="ECO:0000256" key="6">
    <source>
        <dbReference type="ARBA" id="ARBA00022466"/>
    </source>
</evidence>
<gene>
    <name evidence="20" type="primary">merA</name>
    <name evidence="20" type="ORF">DFR87_04335</name>
</gene>
<dbReference type="NCBIfam" id="TIGR02053">
    <property type="entry name" value="MerA"/>
    <property type="match status" value="1"/>
</dbReference>
<dbReference type="SUPFAM" id="SSF55424">
    <property type="entry name" value="FAD/NAD-linked reductases, dimerisation (C-terminal) domain"/>
    <property type="match status" value="1"/>
</dbReference>
<feature type="domain" description="Pyridine nucleotide-disulphide oxidoreductase dimerisation" evidence="18">
    <location>
        <begin position="328"/>
        <end position="431"/>
    </location>
</feature>
<name>A0A2U9IX19_9CREN</name>
<dbReference type="KEGG" id="mhk:DFR87_04335"/>
<dbReference type="AlphaFoldDB" id="A0A2U9IX19"/>
<dbReference type="EMBL" id="CP029287">
    <property type="protein sequence ID" value="AWS00550.1"/>
    <property type="molecule type" value="Genomic_DNA"/>
</dbReference>
<evidence type="ECO:0000256" key="4">
    <source>
        <dbReference type="ARBA" id="ARBA00012661"/>
    </source>
</evidence>
<keyword evidence="11" id="KW-0476">Mercury</keyword>
<dbReference type="InterPro" id="IPR016156">
    <property type="entry name" value="FAD/NAD-linked_Rdtase_dimer_sf"/>
</dbReference>
<evidence type="ECO:0000313" key="20">
    <source>
        <dbReference type="EMBL" id="AWS00550.1"/>
    </source>
</evidence>
<feature type="domain" description="FAD/NAD(P)-binding" evidence="19">
    <location>
        <begin position="3"/>
        <end position="308"/>
    </location>
</feature>
<dbReference type="GO" id="GO:0050787">
    <property type="term" value="P:detoxification of mercury ion"/>
    <property type="evidence" value="ECO:0007669"/>
    <property type="project" value="InterPro"/>
</dbReference>
<evidence type="ECO:0000259" key="18">
    <source>
        <dbReference type="Pfam" id="PF02852"/>
    </source>
</evidence>
<dbReference type="PROSITE" id="PS00076">
    <property type="entry name" value="PYRIDINE_REDOX_1"/>
    <property type="match status" value="1"/>
</dbReference>
<dbReference type="GO" id="GO:0050661">
    <property type="term" value="F:NADP binding"/>
    <property type="evidence" value="ECO:0007669"/>
    <property type="project" value="InterPro"/>
</dbReference>
<reference evidence="21" key="2">
    <citation type="submission" date="2020-03" db="EMBL/GenBank/DDBJ databases">
        <title>Complete Genome Sequences of Extremely Thermoacidophilic, Metal-Mobilizing Type-Strain Members of the Archaeal Family Sulfolobaceae: Acidianus brierleyi DSM-1651T, Acidianus sulfidivorans DSM-18786T, Metallosphaera hakonensis DSM-7519T, and Metallosphaera prunae DSM-10039T.</title>
        <authorList>
            <person name="Counts J.A."/>
            <person name="Kelly R.M."/>
        </authorList>
    </citation>
    <scope>NUCLEOTIDE SEQUENCE [LARGE SCALE GENOMIC DNA]</scope>
    <source>
        <strain evidence="21">HO1-1</strain>
    </source>
</reference>
<evidence type="ECO:0000256" key="11">
    <source>
        <dbReference type="ARBA" id="ARBA00022914"/>
    </source>
</evidence>
<evidence type="ECO:0000256" key="2">
    <source>
        <dbReference type="ARBA" id="ARBA00007532"/>
    </source>
</evidence>
<evidence type="ECO:0000256" key="9">
    <source>
        <dbReference type="ARBA" id="ARBA00022827"/>
    </source>
</evidence>
<dbReference type="PRINTS" id="PR00411">
    <property type="entry name" value="PNDRDTASEI"/>
</dbReference>
<dbReference type="RefSeq" id="WP_054836479.1">
    <property type="nucleotide sequence ID" value="NZ_BBBA01000005.1"/>
</dbReference>
<dbReference type="InterPro" id="IPR004099">
    <property type="entry name" value="Pyr_nucl-diS_OxRdtase_dimer"/>
</dbReference>
<dbReference type="GeneID" id="36834543"/>
<dbReference type="InterPro" id="IPR021179">
    <property type="entry name" value="Mercury_reductase_MerA"/>
</dbReference>
<dbReference type="GO" id="GO:0003955">
    <property type="term" value="F:NAD(P)H dehydrogenase (quinone) activity"/>
    <property type="evidence" value="ECO:0007669"/>
    <property type="project" value="TreeGrafter"/>
</dbReference>
<evidence type="ECO:0000256" key="13">
    <source>
        <dbReference type="ARBA" id="ARBA00023157"/>
    </source>
</evidence>
<evidence type="ECO:0000256" key="15">
    <source>
        <dbReference type="ARBA" id="ARBA00031725"/>
    </source>
</evidence>
<dbReference type="PANTHER" id="PTHR43014">
    <property type="entry name" value="MERCURIC REDUCTASE"/>
    <property type="match status" value="1"/>
</dbReference>
<sequence>MNKLVIIGYGAAGFAAMIKANELGVKPVLIGKGPIGGTCVNVGCVPSKKMISVGEKYKVARDVLKKPVYPNFHDSFREEQELVSEMRKTKYEDVLSQYDVELIEGEARFTSPHSVKVNGKHVEGEKFVIATGSSPNVPDIPGLREAGFWTNVEALSPDRKIDSLIVIGGRALGLEFAQMYRRLNVDVALLQRSPVLLPEWEPEVSLEVRKIMEEENVTVVTDVKIKEVSKGQGKLVITDKGEVEADEILMATGRRPNVDLNLEVAGVTLNSRGGVKVDQELRTDNPNIFAAGDVLGGKMLEALAGRQGSIAAENALTDSHKKIDMLSVPQVVFIEPNAVSVGLTETEARRLGEVESRTLPLSSVAKASILGDTRGFIKMVTVNRRVMGVHGVGKNFAEIVSEAALAIKMRATVDDLMDTIHVFPTMAEALRLVAISFNSDVSKLSCCV</sequence>
<dbReference type="Gene3D" id="3.30.390.30">
    <property type="match status" value="1"/>
</dbReference>
<evidence type="ECO:0000256" key="10">
    <source>
        <dbReference type="ARBA" id="ARBA00022857"/>
    </source>
</evidence>
<dbReference type="Gene3D" id="3.50.50.60">
    <property type="entry name" value="FAD/NAD(P)-binding domain"/>
    <property type="match status" value="2"/>
</dbReference>
<keyword evidence="6" id="KW-0475">Mercuric resistance</keyword>
<protein>
    <recommendedName>
        <fullName evidence="5">Mercuric reductase</fullName>
        <ecNumber evidence="4">1.16.1.1</ecNumber>
    </recommendedName>
    <alternativeName>
        <fullName evidence="15">Hg(II) reductase</fullName>
    </alternativeName>
</protein>
<reference evidence="20 21" key="1">
    <citation type="submission" date="2018-05" db="EMBL/GenBank/DDBJ databases">
        <title>Complete Genome Sequences of Extremely Thermoacidophilic, Metal-Mobilizing Type-Strain Members of the Archaeal Family Sulfolobaceae: Acidianus brierleyi DSM-1651T, Acidianus sulfidivorans DSM-18786T, Metallosphaera hakonensis DSM-7519T, and Metallosphaera prunae DSM-10039T.</title>
        <authorList>
            <person name="Counts J.A."/>
            <person name="Kelly R.M."/>
        </authorList>
    </citation>
    <scope>NUCLEOTIDE SEQUENCE [LARGE SCALE GENOMIC DNA]</scope>
    <source>
        <strain evidence="20 21">HO1-1</strain>
    </source>
</reference>
<keyword evidence="9 17" id="KW-0274">FAD</keyword>
<keyword evidence="8" id="KW-0479">Metal-binding</keyword>
<evidence type="ECO:0000256" key="7">
    <source>
        <dbReference type="ARBA" id="ARBA00022630"/>
    </source>
</evidence>
<dbReference type="Proteomes" id="UP000247586">
    <property type="component" value="Chromosome"/>
</dbReference>
<comment type="similarity">
    <text evidence="2 17">Belongs to the class-I pyridine nucleotide-disulfide oxidoreductase family.</text>
</comment>
<proteinExistence type="inferred from homology"/>
<dbReference type="InterPro" id="IPR036188">
    <property type="entry name" value="FAD/NAD-bd_sf"/>
</dbReference>
<comment type="subunit">
    <text evidence="3">Homodimer.</text>
</comment>
<evidence type="ECO:0000256" key="3">
    <source>
        <dbReference type="ARBA" id="ARBA00011738"/>
    </source>
</evidence>
<evidence type="ECO:0000256" key="12">
    <source>
        <dbReference type="ARBA" id="ARBA00023002"/>
    </source>
</evidence>
<evidence type="ECO:0000256" key="1">
    <source>
        <dbReference type="ARBA" id="ARBA00001974"/>
    </source>
</evidence>
<dbReference type="Pfam" id="PF07992">
    <property type="entry name" value="Pyr_redox_2"/>
    <property type="match status" value="1"/>
</dbReference>
<dbReference type="PIRSF" id="PIRSF000350">
    <property type="entry name" value="Mercury_reductase_MerA"/>
    <property type="match status" value="1"/>
</dbReference>
<dbReference type="EC" id="1.16.1.1" evidence="4"/>
<organism evidence="20 21">
    <name type="scientific">Metallosphaera hakonensis JCM 8857 = DSM 7519</name>
    <dbReference type="NCBI Taxonomy" id="1293036"/>
    <lineage>
        <taxon>Archaea</taxon>
        <taxon>Thermoproteota</taxon>
        <taxon>Thermoprotei</taxon>
        <taxon>Sulfolobales</taxon>
        <taxon>Sulfolobaceae</taxon>
        <taxon>Metallosphaera</taxon>
    </lineage>
</organism>
<dbReference type="InterPro" id="IPR012999">
    <property type="entry name" value="Pyr_OxRdtase_I_AS"/>
</dbReference>
<keyword evidence="14 17" id="KW-0676">Redox-active center</keyword>
<comment type="catalytic activity">
    <reaction evidence="16">
        <text>Hg + NADP(+) + H(+) = Hg(2+) + NADPH</text>
        <dbReference type="Rhea" id="RHEA:23856"/>
        <dbReference type="ChEBI" id="CHEBI:15378"/>
        <dbReference type="ChEBI" id="CHEBI:16170"/>
        <dbReference type="ChEBI" id="CHEBI:16793"/>
        <dbReference type="ChEBI" id="CHEBI:57783"/>
        <dbReference type="ChEBI" id="CHEBI:58349"/>
        <dbReference type="EC" id="1.16.1.1"/>
    </reaction>
</comment>
<keyword evidence="21" id="KW-1185">Reference proteome</keyword>
<dbReference type="InterPro" id="IPR023753">
    <property type="entry name" value="FAD/NAD-binding_dom"/>
</dbReference>
<evidence type="ECO:0000256" key="5">
    <source>
        <dbReference type="ARBA" id="ARBA00014791"/>
    </source>
</evidence>
<keyword evidence="10" id="KW-0521">NADP</keyword>
<dbReference type="GO" id="GO:0050660">
    <property type="term" value="F:flavin adenine dinucleotide binding"/>
    <property type="evidence" value="ECO:0007669"/>
    <property type="project" value="InterPro"/>
</dbReference>
<evidence type="ECO:0000313" key="21">
    <source>
        <dbReference type="Proteomes" id="UP000247586"/>
    </source>
</evidence>
<dbReference type="InterPro" id="IPR001100">
    <property type="entry name" value="Pyr_nuc-diS_OxRdtase"/>
</dbReference>
<dbReference type="PANTHER" id="PTHR43014:SF4">
    <property type="entry name" value="PYRIDINE NUCLEOTIDE-DISULFIDE OXIDOREDUCTASE RCLA-RELATED"/>
    <property type="match status" value="1"/>
</dbReference>
<keyword evidence="12 17" id="KW-0560">Oxidoreductase</keyword>
<evidence type="ECO:0000256" key="17">
    <source>
        <dbReference type="RuleBase" id="RU003691"/>
    </source>
</evidence>
<evidence type="ECO:0000256" key="16">
    <source>
        <dbReference type="ARBA" id="ARBA00048984"/>
    </source>
</evidence>
<evidence type="ECO:0000256" key="14">
    <source>
        <dbReference type="ARBA" id="ARBA00023284"/>
    </source>
</evidence>
<keyword evidence="13" id="KW-1015">Disulfide bond</keyword>
<dbReference type="OrthoDB" id="27922at2157"/>
<dbReference type="GO" id="GO:0045340">
    <property type="term" value="F:mercury ion binding"/>
    <property type="evidence" value="ECO:0007669"/>
    <property type="project" value="InterPro"/>
</dbReference>
<evidence type="ECO:0000259" key="19">
    <source>
        <dbReference type="Pfam" id="PF07992"/>
    </source>
</evidence>
<dbReference type="Pfam" id="PF02852">
    <property type="entry name" value="Pyr_redox_dim"/>
    <property type="match status" value="1"/>
</dbReference>
<dbReference type="PRINTS" id="PR00368">
    <property type="entry name" value="FADPNR"/>
</dbReference>
<dbReference type="FunFam" id="3.30.390.30:FF:000001">
    <property type="entry name" value="Dihydrolipoyl dehydrogenase"/>
    <property type="match status" value="1"/>
</dbReference>
<comment type="cofactor">
    <cofactor evidence="1">
        <name>FAD</name>
        <dbReference type="ChEBI" id="CHEBI:57692"/>
    </cofactor>
</comment>